<dbReference type="GO" id="GO:1901259">
    <property type="term" value="P:chloroplast rRNA processing"/>
    <property type="evidence" value="ECO:0007669"/>
    <property type="project" value="TreeGrafter"/>
</dbReference>
<dbReference type="InterPro" id="IPR050870">
    <property type="entry name" value="FAST_kinase"/>
</dbReference>
<proteinExistence type="predicted"/>
<reference evidence="4" key="1">
    <citation type="submission" date="2021-01" db="EMBL/GenBank/DDBJ databases">
        <authorList>
            <person name="Corre E."/>
            <person name="Pelletier E."/>
            <person name="Niang G."/>
            <person name="Scheremetjew M."/>
            <person name="Finn R."/>
            <person name="Kale V."/>
            <person name="Holt S."/>
            <person name="Cochrane G."/>
            <person name="Meng A."/>
            <person name="Brown T."/>
            <person name="Cohen L."/>
        </authorList>
    </citation>
    <scope>NUCLEOTIDE SEQUENCE</scope>
    <source>
        <strain evidence="4">CCMP3105</strain>
    </source>
</reference>
<evidence type="ECO:0000259" key="2">
    <source>
        <dbReference type="Pfam" id="PF00849"/>
    </source>
</evidence>
<dbReference type="Pfam" id="PF00849">
    <property type="entry name" value="PseudoU_synth_2"/>
    <property type="match status" value="1"/>
</dbReference>
<evidence type="ECO:0000259" key="3">
    <source>
        <dbReference type="Pfam" id="PF26188"/>
    </source>
</evidence>
<dbReference type="InterPro" id="IPR058917">
    <property type="entry name" value="RESC6_dom"/>
</dbReference>
<dbReference type="EMBL" id="HBNR01029157">
    <property type="protein sequence ID" value="CAE4582498.1"/>
    <property type="molecule type" value="Transcribed_RNA"/>
</dbReference>
<sequence length="626" mass="66919">MRRIRFIDPQGLANTAWAFAALGRTDPPLLHAISSAAMRLIHEFRAQEMASLAWSVAKLSFFNEPLLAAIASASMRRISDFTPQGLSNSAWSVSTLGFGDCPFLQAISAASLRRLREFHHQNISNTVWAFAMLAVKDPPLMDAISAAARTKIRDFNNQSLTNTAWAWASLSICDAPLLNAISAAALTKMPDFGEQNLANMAWAFASLEICDAPLLTAIASSALPRIAQEFTAQALGNTSWAFATLVVRDGPLLDSISSAAMPKIRAFPLLDLSATAWAFSTLELRHAPLLDAIAAAAIRRLSFEEVIPAGAPSKTLNTSLRGLLGALAAVGRLELPLLSLAAETLGRGAAALDTGSRPHDTEPPAGPPTAADQPGVLLTQPRLCVLWKPPGWTVNVTSGDDEDELPAPGAEPSGRPLPAWLARELGGLHPIALDEGRGHGLVHRLDIATSGPLIWARTYAAYYAARLWFAARLVRKGYVCLCSGWLPVSPLFLSAPLRKTTGERGLLRSVPSPVGRPARTEVLAVQHALSPRSRPMSLVKVRIHTGRLHQIRAHLAHCGHPLAGDGLYGAGAGPTWCPRIFLHCCDLRLDIGDGPLAVRSPLPIDLRNALDILAPLGVLGRRGLEA</sequence>
<feature type="domain" description="Pseudouridine synthase RsuA/RluA-like" evidence="2">
    <location>
        <begin position="432"/>
        <end position="557"/>
    </location>
</feature>
<name>A0A7S4QHM6_9DINO</name>
<dbReference type="PANTHER" id="PTHR21228:SF40">
    <property type="entry name" value="LD45607P"/>
    <property type="match status" value="1"/>
</dbReference>
<dbReference type="GO" id="GO:0005759">
    <property type="term" value="C:mitochondrial matrix"/>
    <property type="evidence" value="ECO:0007669"/>
    <property type="project" value="TreeGrafter"/>
</dbReference>
<dbReference type="CDD" id="cd02869">
    <property type="entry name" value="PseudoU_synth_RluA_like"/>
    <property type="match status" value="1"/>
</dbReference>
<dbReference type="AlphaFoldDB" id="A0A7S4QHM6"/>
<accession>A0A7S4QHM6</accession>
<dbReference type="GO" id="GO:0009982">
    <property type="term" value="F:pseudouridine synthase activity"/>
    <property type="evidence" value="ECO:0007669"/>
    <property type="project" value="InterPro"/>
</dbReference>
<organism evidence="4">
    <name type="scientific">Alexandrium monilatum</name>
    <dbReference type="NCBI Taxonomy" id="311494"/>
    <lineage>
        <taxon>Eukaryota</taxon>
        <taxon>Sar</taxon>
        <taxon>Alveolata</taxon>
        <taxon>Dinophyceae</taxon>
        <taxon>Gonyaulacales</taxon>
        <taxon>Pyrocystaceae</taxon>
        <taxon>Alexandrium</taxon>
    </lineage>
</organism>
<dbReference type="GO" id="GO:0035770">
    <property type="term" value="C:ribonucleoprotein granule"/>
    <property type="evidence" value="ECO:0007669"/>
    <property type="project" value="TreeGrafter"/>
</dbReference>
<dbReference type="InterPro" id="IPR020103">
    <property type="entry name" value="PsdUridine_synth_cat_dom_sf"/>
</dbReference>
<dbReference type="InterPro" id="IPR006145">
    <property type="entry name" value="PsdUridine_synth_RsuA/RluA"/>
</dbReference>
<evidence type="ECO:0000256" key="1">
    <source>
        <dbReference type="SAM" id="MobiDB-lite"/>
    </source>
</evidence>
<feature type="domain" description="RNA-editing substrate-binding complex 6 protein" evidence="3">
    <location>
        <begin position="2"/>
        <end position="286"/>
    </location>
</feature>
<dbReference type="Pfam" id="PF26188">
    <property type="entry name" value="RESC6"/>
    <property type="match status" value="1"/>
</dbReference>
<dbReference type="GO" id="GO:0003723">
    <property type="term" value="F:RNA binding"/>
    <property type="evidence" value="ECO:0007669"/>
    <property type="project" value="InterPro"/>
</dbReference>
<dbReference type="PANTHER" id="PTHR21228">
    <property type="entry name" value="FAST LEU-RICH DOMAIN-CONTAINING"/>
    <property type="match status" value="1"/>
</dbReference>
<evidence type="ECO:0008006" key="5">
    <source>
        <dbReference type="Google" id="ProtNLM"/>
    </source>
</evidence>
<protein>
    <recommendedName>
        <fullName evidence="5">Pseudouridine synthase RsuA/RluA-like domain-containing protein</fullName>
    </recommendedName>
</protein>
<dbReference type="GO" id="GO:0000963">
    <property type="term" value="P:mitochondrial RNA processing"/>
    <property type="evidence" value="ECO:0007669"/>
    <property type="project" value="TreeGrafter"/>
</dbReference>
<dbReference type="Gene3D" id="3.30.2350.10">
    <property type="entry name" value="Pseudouridine synthase"/>
    <property type="match status" value="1"/>
</dbReference>
<dbReference type="GO" id="GO:0001522">
    <property type="term" value="P:pseudouridine synthesis"/>
    <property type="evidence" value="ECO:0007669"/>
    <property type="project" value="InterPro"/>
</dbReference>
<feature type="region of interest" description="Disordered" evidence="1">
    <location>
        <begin position="351"/>
        <end position="374"/>
    </location>
</feature>
<gene>
    <name evidence="4" type="ORF">AMON00008_LOCUS19852</name>
</gene>
<evidence type="ECO:0000313" key="4">
    <source>
        <dbReference type="EMBL" id="CAE4582498.1"/>
    </source>
</evidence>
<dbReference type="GO" id="GO:0044528">
    <property type="term" value="P:regulation of mitochondrial mRNA stability"/>
    <property type="evidence" value="ECO:0007669"/>
    <property type="project" value="TreeGrafter"/>
</dbReference>
<dbReference type="GO" id="GO:0009507">
    <property type="term" value="C:chloroplast"/>
    <property type="evidence" value="ECO:0007669"/>
    <property type="project" value="GOC"/>
</dbReference>
<dbReference type="SUPFAM" id="SSF55120">
    <property type="entry name" value="Pseudouridine synthase"/>
    <property type="match status" value="1"/>
</dbReference>